<gene>
    <name evidence="2" type="ORF">C1SCF055_LOCUS32776</name>
</gene>
<feature type="region of interest" description="Disordered" evidence="1">
    <location>
        <begin position="1"/>
        <end position="101"/>
    </location>
</feature>
<name>A0A9P1DAN6_9DINO</name>
<evidence type="ECO:0000256" key="1">
    <source>
        <dbReference type="SAM" id="MobiDB-lite"/>
    </source>
</evidence>
<evidence type="ECO:0000313" key="4">
    <source>
        <dbReference type="EMBL" id="CAL4794521.1"/>
    </source>
</evidence>
<keyword evidence="5" id="KW-1185">Reference proteome</keyword>
<dbReference type="EMBL" id="CAMXCT030003998">
    <property type="protein sequence ID" value="CAL4794521.1"/>
    <property type="molecule type" value="Genomic_DNA"/>
</dbReference>
<dbReference type="EMBL" id="CAMXCT020003998">
    <property type="protein sequence ID" value="CAL1160584.1"/>
    <property type="molecule type" value="Genomic_DNA"/>
</dbReference>
<sequence length="237" mass="25154">MGRWSDAVSPVRDGEVRRTPKGSLTGLLKQSVAGLVGQSQDPSSPGKGKRLSWFGLGTRRSPAPEEDAGPSDGDIEGGARGSRGRGSESSTTAAGAPAMPGSTAEEFAVASQLLEGLYGKRLEASKAMEILSTVPEISWLVECYCMTPAQPGWRKSKTAPGDVPLYADEASGKVYEAMPCIRHYMRMAELSLTARNLPEKADAAAAQLHHYVQSLHKEVKTAEAAWTGPHEDSESQG</sequence>
<dbReference type="Proteomes" id="UP001152797">
    <property type="component" value="Unassembled WGS sequence"/>
</dbReference>
<evidence type="ECO:0000313" key="3">
    <source>
        <dbReference type="EMBL" id="CAL1160584.1"/>
    </source>
</evidence>
<evidence type="ECO:0000313" key="2">
    <source>
        <dbReference type="EMBL" id="CAI4007209.1"/>
    </source>
</evidence>
<protein>
    <submittedName>
        <fullName evidence="4">WW domain-containing protein</fullName>
    </submittedName>
</protein>
<accession>A0A9P1DAN6</accession>
<comment type="caution">
    <text evidence="2">The sequence shown here is derived from an EMBL/GenBank/DDBJ whole genome shotgun (WGS) entry which is preliminary data.</text>
</comment>
<proteinExistence type="predicted"/>
<feature type="compositionally biased region" description="Acidic residues" evidence="1">
    <location>
        <begin position="64"/>
        <end position="75"/>
    </location>
</feature>
<dbReference type="EMBL" id="CAMXCT010003998">
    <property type="protein sequence ID" value="CAI4007209.1"/>
    <property type="molecule type" value="Genomic_DNA"/>
</dbReference>
<reference evidence="2" key="1">
    <citation type="submission" date="2022-10" db="EMBL/GenBank/DDBJ databases">
        <authorList>
            <person name="Chen Y."/>
            <person name="Dougan E. K."/>
            <person name="Chan C."/>
            <person name="Rhodes N."/>
            <person name="Thang M."/>
        </authorList>
    </citation>
    <scope>NUCLEOTIDE SEQUENCE</scope>
</reference>
<dbReference type="AlphaFoldDB" id="A0A9P1DAN6"/>
<dbReference type="OrthoDB" id="10614609at2759"/>
<evidence type="ECO:0000313" key="5">
    <source>
        <dbReference type="Proteomes" id="UP001152797"/>
    </source>
</evidence>
<organism evidence="2">
    <name type="scientific">Cladocopium goreaui</name>
    <dbReference type="NCBI Taxonomy" id="2562237"/>
    <lineage>
        <taxon>Eukaryota</taxon>
        <taxon>Sar</taxon>
        <taxon>Alveolata</taxon>
        <taxon>Dinophyceae</taxon>
        <taxon>Suessiales</taxon>
        <taxon>Symbiodiniaceae</taxon>
        <taxon>Cladocopium</taxon>
    </lineage>
</organism>
<feature type="non-terminal residue" evidence="2">
    <location>
        <position position="237"/>
    </location>
</feature>
<reference evidence="3" key="2">
    <citation type="submission" date="2024-04" db="EMBL/GenBank/DDBJ databases">
        <authorList>
            <person name="Chen Y."/>
            <person name="Shah S."/>
            <person name="Dougan E. K."/>
            <person name="Thang M."/>
            <person name="Chan C."/>
        </authorList>
    </citation>
    <scope>NUCLEOTIDE SEQUENCE [LARGE SCALE GENOMIC DNA]</scope>
</reference>